<comment type="caution">
    <text evidence="20">The sequence shown here is derived from an EMBL/GenBank/DDBJ whole genome shotgun (WGS) entry which is preliminary data.</text>
</comment>
<dbReference type="GO" id="GO:0016567">
    <property type="term" value="P:protein ubiquitination"/>
    <property type="evidence" value="ECO:0007669"/>
    <property type="project" value="UniProtKB-ARBA"/>
</dbReference>
<dbReference type="GO" id="GO:0016471">
    <property type="term" value="C:vacuolar proton-transporting V-type ATPase complex"/>
    <property type="evidence" value="ECO:0007669"/>
    <property type="project" value="TreeGrafter"/>
</dbReference>
<proteinExistence type="inferred from homology"/>
<feature type="region of interest" description="Disordered" evidence="17">
    <location>
        <begin position="967"/>
        <end position="990"/>
    </location>
</feature>
<dbReference type="GO" id="GO:0046961">
    <property type="term" value="F:proton-transporting ATPase activity, rotational mechanism"/>
    <property type="evidence" value="ECO:0007669"/>
    <property type="project" value="InterPro"/>
</dbReference>
<evidence type="ECO:0000256" key="2">
    <source>
        <dbReference type="ARBA" id="ARBA00004141"/>
    </source>
</evidence>
<dbReference type="InterPro" id="IPR001841">
    <property type="entry name" value="Znf_RING"/>
</dbReference>
<keyword evidence="8" id="KW-0479">Metal-binding</keyword>
<protein>
    <recommendedName>
        <fullName evidence="4">RING-type E3 ubiquitin transferase</fullName>
        <ecNumber evidence="4">2.3.2.27</ecNumber>
    </recommendedName>
</protein>
<organism evidence="20 21">
    <name type="scientific">Vanilla planifolia</name>
    <name type="common">Vanilla</name>
    <dbReference type="NCBI Taxonomy" id="51239"/>
    <lineage>
        <taxon>Eukaryota</taxon>
        <taxon>Viridiplantae</taxon>
        <taxon>Streptophyta</taxon>
        <taxon>Embryophyta</taxon>
        <taxon>Tracheophyta</taxon>
        <taxon>Spermatophyta</taxon>
        <taxon>Magnoliopsida</taxon>
        <taxon>Liliopsida</taxon>
        <taxon>Asparagales</taxon>
        <taxon>Orchidaceae</taxon>
        <taxon>Vanilloideae</taxon>
        <taxon>Vanilleae</taxon>
        <taxon>Vanilla</taxon>
    </lineage>
</organism>
<gene>
    <name evidence="20" type="ORF">HPP92_019718</name>
</gene>
<comment type="subcellular location">
    <subcellularLocation>
        <location evidence="2">Membrane</location>
        <topology evidence="2">Multi-pass membrane protein</topology>
    </subcellularLocation>
</comment>
<keyword evidence="14 18" id="KW-0472">Membrane</keyword>
<comment type="similarity">
    <text evidence="3">Belongs to the V-ATPase 116 kDa subunit family.</text>
</comment>
<accession>A0A835Q5W2</accession>
<dbReference type="GO" id="GO:0033179">
    <property type="term" value="C:proton-transporting V-type ATPase, V0 domain"/>
    <property type="evidence" value="ECO:0007669"/>
    <property type="project" value="InterPro"/>
</dbReference>
<sequence>MRFFDDLPPMDFLRSERMSLVQLIIPVECAHRAVSYLGEIGLVQFKDLNDDKSPFQRTFVNQVKRCGEMSRKLRFLSDQINKANLAVSAHSALQSDIDLEDLEVQLGEHEAELLEMNTNSEKLQQTYNELLEFKLVLMKAGGFLVSPQNHAVPLEREMDENVHANEDGEAVTFLEQEIEPEIPSKAGLRFISGIICKSKALQFERMLFRATRGNMFFHQAPAGEKVMDHVSTEMVEKTVFVVFFSGEQARTKILKICNSVGANCYPVPEDMTRQRQVTREVSTRLAELETTLDAGIRHRKNVLSSIGCQVWQWTMMVKKEKAVYDTLNMLNFDVTKKCLVGEGWCPAFAKPQIKDALQRATFDSNSQVGIIFHVMDSVDSPPTYFRTNRFTHAFQEIVDAYGVARYQEANPAVYSVVTFPFLFAVMFGDWGHGICLLLAALFLILRERKLGSQKLGSFMEMAFGGRYVILLMAFFSIYCGLIYNEFFSIPYHIFGSSAYKCGDSACRDAHTTGLIKYREPYKFGVDPSWSGSRSELPFLNSLKMKMSILLGVAQMNLGIILSYFDAKFHGNALDVRYQFVPQMIFLNSLFGYLALLIIVKWCTGSQADLYHVMIYMFLSPMEDLGANQLFWGQKVLQILLLLMAVVAVPWMLFPKPFILRKLHIERFQGRTYGILRSSDSDLDAEPNSAREHHSEFNFSEVFVHQMIHSIEFVLGAVSNTASYLRLWALSLAHSELSSVFYEKILLLAWGYDSLIIRGAGLAVFSFATAFILLMMETLSAFLHALRLHWVEFMGREAPILKERAFVSANAGLLIMAEVAELFPYLDGDDEEALELEEADDEAFDGSPYWPSALVPNLFSPIFSSGRRSSPSSSDHVDSTSDSSECVYNQIFFPHDDGFEHMPPSPPIDHPLPETLDFRNFRVLDAIDDCVDLDETDEGESGHRIFSGSRVTGGVPSAGGLRVVDLGSDTNSSSDDRGFAGPDFDSGGGASGRLEGDLGLPLCWDFLPIDDVRGDPSEDFEWEEVDDRLDGRGVLSMMVGIDDEGVSRGRGEIEDGQLVLDEARGEWEEEDAIDRGRNVVWEVLLAMSSHGMTRSNSASSVEHIEALSDFGDDPELYMNPSDYEFNVGQFTEHDGLIRGRPPAAKLVVSNLPSLLITEKDVANNGSFCAVCKDEFVLSEKATQLPCSHHYHEHCISPWLGMRNTCPVCRFELPTDDPDYERSKVRLRARDAATSVESLLRAGYASIT</sequence>
<evidence type="ECO:0000256" key="4">
    <source>
        <dbReference type="ARBA" id="ARBA00012483"/>
    </source>
</evidence>
<keyword evidence="12 18" id="KW-1133">Transmembrane helix</keyword>
<dbReference type="InterPro" id="IPR013083">
    <property type="entry name" value="Znf_RING/FYVE/PHD"/>
</dbReference>
<keyword evidence="11" id="KW-0862">Zinc</keyword>
<dbReference type="FunFam" id="3.30.40.10:FF:000127">
    <property type="entry name" value="E3 ubiquitin-protein ligase RNF181"/>
    <property type="match status" value="1"/>
</dbReference>
<evidence type="ECO:0000256" key="10">
    <source>
        <dbReference type="ARBA" id="ARBA00022786"/>
    </source>
</evidence>
<dbReference type="GO" id="GO:0008270">
    <property type="term" value="F:zinc ion binding"/>
    <property type="evidence" value="ECO:0007669"/>
    <property type="project" value="UniProtKB-KW"/>
</dbReference>
<keyword evidence="7 18" id="KW-0812">Transmembrane</keyword>
<dbReference type="Pfam" id="PF13639">
    <property type="entry name" value="zf-RING_2"/>
    <property type="match status" value="1"/>
</dbReference>
<evidence type="ECO:0000256" key="1">
    <source>
        <dbReference type="ARBA" id="ARBA00000900"/>
    </source>
</evidence>
<keyword evidence="10" id="KW-0833">Ubl conjugation pathway</keyword>
<feature type="transmembrane region" description="Helical" evidence="18">
    <location>
        <begin position="546"/>
        <end position="564"/>
    </location>
</feature>
<dbReference type="AlphaFoldDB" id="A0A835Q5W2"/>
<dbReference type="GO" id="GO:0051117">
    <property type="term" value="F:ATPase binding"/>
    <property type="evidence" value="ECO:0007669"/>
    <property type="project" value="TreeGrafter"/>
</dbReference>
<keyword evidence="21" id="KW-1185">Reference proteome</keyword>
<dbReference type="PROSITE" id="PS50089">
    <property type="entry name" value="ZF_RING_2"/>
    <property type="match status" value="1"/>
</dbReference>
<evidence type="ECO:0000256" key="16">
    <source>
        <dbReference type="SAM" id="Coils"/>
    </source>
</evidence>
<evidence type="ECO:0000256" key="9">
    <source>
        <dbReference type="ARBA" id="ARBA00022771"/>
    </source>
</evidence>
<dbReference type="SUPFAM" id="SSF57850">
    <property type="entry name" value="RING/U-box"/>
    <property type="match status" value="1"/>
</dbReference>
<evidence type="ECO:0000256" key="13">
    <source>
        <dbReference type="ARBA" id="ARBA00023065"/>
    </source>
</evidence>
<dbReference type="Pfam" id="PF01496">
    <property type="entry name" value="V_ATPase_I"/>
    <property type="match status" value="1"/>
</dbReference>
<dbReference type="Gene3D" id="3.30.40.10">
    <property type="entry name" value="Zinc/RING finger domain, C3HC4 (zinc finger)"/>
    <property type="match status" value="1"/>
</dbReference>
<evidence type="ECO:0000256" key="11">
    <source>
        <dbReference type="ARBA" id="ARBA00022833"/>
    </source>
</evidence>
<evidence type="ECO:0000256" key="3">
    <source>
        <dbReference type="ARBA" id="ARBA00009904"/>
    </source>
</evidence>
<evidence type="ECO:0000256" key="5">
    <source>
        <dbReference type="ARBA" id="ARBA00022448"/>
    </source>
</evidence>
<evidence type="ECO:0000256" key="15">
    <source>
        <dbReference type="PROSITE-ProRule" id="PRU00175"/>
    </source>
</evidence>
<dbReference type="Proteomes" id="UP000636800">
    <property type="component" value="Chromosome 10"/>
</dbReference>
<feature type="domain" description="RING-type" evidence="19">
    <location>
        <begin position="1167"/>
        <end position="1208"/>
    </location>
</feature>
<evidence type="ECO:0000256" key="8">
    <source>
        <dbReference type="ARBA" id="ARBA00022723"/>
    </source>
</evidence>
<evidence type="ECO:0000256" key="18">
    <source>
        <dbReference type="SAM" id="Phobius"/>
    </source>
</evidence>
<feature type="coiled-coil region" evidence="16">
    <location>
        <begin position="99"/>
        <end position="126"/>
    </location>
</feature>
<dbReference type="InterPro" id="IPR002490">
    <property type="entry name" value="V-ATPase_116kDa_su"/>
</dbReference>
<dbReference type="GO" id="GO:0061630">
    <property type="term" value="F:ubiquitin protein ligase activity"/>
    <property type="evidence" value="ECO:0007669"/>
    <property type="project" value="UniProtKB-EC"/>
</dbReference>
<evidence type="ECO:0000259" key="19">
    <source>
        <dbReference type="PROSITE" id="PS50089"/>
    </source>
</evidence>
<feature type="transmembrane region" description="Helical" evidence="18">
    <location>
        <begin position="635"/>
        <end position="653"/>
    </location>
</feature>
<dbReference type="EC" id="2.3.2.27" evidence="4"/>
<feature type="transmembrane region" description="Helical" evidence="18">
    <location>
        <begin position="754"/>
        <end position="775"/>
    </location>
</feature>
<feature type="transmembrane region" description="Helical" evidence="18">
    <location>
        <begin position="466"/>
        <end position="483"/>
    </location>
</feature>
<feature type="transmembrane region" description="Helical" evidence="18">
    <location>
        <begin position="421"/>
        <end position="445"/>
    </location>
</feature>
<reference evidence="20 21" key="1">
    <citation type="journal article" date="2020" name="Nat. Food">
        <title>A phased Vanilla planifolia genome enables genetic improvement of flavour and production.</title>
        <authorList>
            <person name="Hasing T."/>
            <person name="Tang H."/>
            <person name="Brym M."/>
            <person name="Khazi F."/>
            <person name="Huang T."/>
            <person name="Chambers A.H."/>
        </authorList>
    </citation>
    <scope>NUCLEOTIDE SEQUENCE [LARGE SCALE GENOMIC DNA]</scope>
    <source>
        <tissue evidence="20">Leaf</tissue>
    </source>
</reference>
<dbReference type="PANTHER" id="PTHR11629:SF72">
    <property type="entry name" value="V-TYPE PROTON ATPASE SUBUNIT A1"/>
    <property type="match status" value="1"/>
</dbReference>
<evidence type="ECO:0000256" key="12">
    <source>
        <dbReference type="ARBA" id="ARBA00022989"/>
    </source>
</evidence>
<dbReference type="OrthoDB" id="409725at2759"/>
<keyword evidence="13" id="KW-0406">Ion transport</keyword>
<name>A0A835Q5W2_VANPL</name>
<dbReference type="GO" id="GO:0007035">
    <property type="term" value="P:vacuolar acidification"/>
    <property type="evidence" value="ECO:0007669"/>
    <property type="project" value="TreeGrafter"/>
</dbReference>
<evidence type="ECO:0000256" key="17">
    <source>
        <dbReference type="SAM" id="MobiDB-lite"/>
    </source>
</evidence>
<evidence type="ECO:0000256" key="6">
    <source>
        <dbReference type="ARBA" id="ARBA00022679"/>
    </source>
</evidence>
<keyword evidence="5" id="KW-0813">Transport</keyword>
<keyword evidence="6" id="KW-0808">Transferase</keyword>
<keyword evidence="16" id="KW-0175">Coiled coil</keyword>
<keyword evidence="9 15" id="KW-0863">Zinc-finger</keyword>
<dbReference type="SMART" id="SM00184">
    <property type="entry name" value="RING"/>
    <property type="match status" value="1"/>
</dbReference>
<comment type="catalytic activity">
    <reaction evidence="1">
        <text>S-ubiquitinyl-[E2 ubiquitin-conjugating enzyme]-L-cysteine + [acceptor protein]-L-lysine = [E2 ubiquitin-conjugating enzyme]-L-cysteine + N(6)-ubiquitinyl-[acceptor protein]-L-lysine.</text>
        <dbReference type="EC" id="2.3.2.27"/>
    </reaction>
</comment>
<feature type="transmembrane region" description="Helical" evidence="18">
    <location>
        <begin position="584"/>
        <end position="601"/>
    </location>
</feature>
<evidence type="ECO:0000313" key="20">
    <source>
        <dbReference type="EMBL" id="KAG0463649.1"/>
    </source>
</evidence>
<dbReference type="EMBL" id="JADCNL010000010">
    <property type="protein sequence ID" value="KAG0463649.1"/>
    <property type="molecule type" value="Genomic_DNA"/>
</dbReference>
<dbReference type="PANTHER" id="PTHR11629">
    <property type="entry name" value="VACUOLAR PROTON ATPASES"/>
    <property type="match status" value="1"/>
</dbReference>
<evidence type="ECO:0000256" key="7">
    <source>
        <dbReference type="ARBA" id="ARBA00022692"/>
    </source>
</evidence>
<evidence type="ECO:0000256" key="14">
    <source>
        <dbReference type="ARBA" id="ARBA00023136"/>
    </source>
</evidence>
<evidence type="ECO:0000313" key="21">
    <source>
        <dbReference type="Proteomes" id="UP000636800"/>
    </source>
</evidence>